<keyword evidence="3 6" id="KW-0808">Transferase</keyword>
<evidence type="ECO:0000256" key="2">
    <source>
        <dbReference type="ARBA" id="ARBA00022676"/>
    </source>
</evidence>
<name>A0A0G0WRZ2_9BACT</name>
<dbReference type="GO" id="GO:0016757">
    <property type="term" value="F:glycosyltransferase activity"/>
    <property type="evidence" value="ECO:0007669"/>
    <property type="project" value="UniProtKB-KW"/>
</dbReference>
<evidence type="ECO:0000256" key="3">
    <source>
        <dbReference type="ARBA" id="ARBA00022679"/>
    </source>
</evidence>
<evidence type="ECO:0000256" key="1">
    <source>
        <dbReference type="ARBA" id="ARBA00006739"/>
    </source>
</evidence>
<dbReference type="PANTHER" id="PTHR43179">
    <property type="entry name" value="RHAMNOSYLTRANSFERASE WBBL"/>
    <property type="match status" value="1"/>
</dbReference>
<dbReference type="CDD" id="cd04186">
    <property type="entry name" value="GT_2_like_c"/>
    <property type="match status" value="1"/>
</dbReference>
<dbReference type="AlphaFoldDB" id="A0A0G0WRZ2"/>
<evidence type="ECO:0000256" key="4">
    <source>
        <dbReference type="SAM" id="Phobius"/>
    </source>
</evidence>
<accession>A0A0G0WRZ2</accession>
<keyword evidence="4" id="KW-1133">Transmembrane helix</keyword>
<keyword evidence="4" id="KW-0812">Transmembrane</keyword>
<keyword evidence="4" id="KW-0472">Membrane</keyword>
<dbReference type="PANTHER" id="PTHR43179:SF12">
    <property type="entry name" value="GALACTOFURANOSYLTRANSFERASE GLFT2"/>
    <property type="match status" value="1"/>
</dbReference>
<dbReference type="EMBL" id="LCAG01000006">
    <property type="protein sequence ID" value="KKR87225.1"/>
    <property type="molecule type" value="Genomic_DNA"/>
</dbReference>
<evidence type="ECO:0000313" key="6">
    <source>
        <dbReference type="EMBL" id="KKR87225.1"/>
    </source>
</evidence>
<reference evidence="6 7" key="1">
    <citation type="journal article" date="2015" name="Nature">
        <title>rRNA introns, odd ribosomes, and small enigmatic genomes across a large radiation of phyla.</title>
        <authorList>
            <person name="Brown C.T."/>
            <person name="Hug L.A."/>
            <person name="Thomas B.C."/>
            <person name="Sharon I."/>
            <person name="Castelle C.J."/>
            <person name="Singh A."/>
            <person name="Wilkins M.J."/>
            <person name="Williams K.H."/>
            <person name="Banfield J.F."/>
        </authorList>
    </citation>
    <scope>NUCLEOTIDE SEQUENCE [LARGE SCALE GENOMIC DNA]</scope>
</reference>
<evidence type="ECO:0000259" key="5">
    <source>
        <dbReference type="Pfam" id="PF00535"/>
    </source>
</evidence>
<protein>
    <submittedName>
        <fullName evidence="6">Glycosyl transferase, family 2</fullName>
    </submittedName>
</protein>
<evidence type="ECO:0000313" key="7">
    <source>
        <dbReference type="Proteomes" id="UP000034854"/>
    </source>
</evidence>
<feature type="transmembrane region" description="Helical" evidence="4">
    <location>
        <begin position="253"/>
        <end position="274"/>
    </location>
</feature>
<gene>
    <name evidence="6" type="ORF">UU34_C0006G0044</name>
</gene>
<dbReference type="InterPro" id="IPR001173">
    <property type="entry name" value="Glyco_trans_2-like"/>
</dbReference>
<dbReference type="Proteomes" id="UP000034854">
    <property type="component" value="Unassembled WGS sequence"/>
</dbReference>
<organism evidence="6 7">
    <name type="scientific">Candidatus Curtissbacteria bacterium GW2011_GWA1_41_11</name>
    <dbReference type="NCBI Taxonomy" id="1618409"/>
    <lineage>
        <taxon>Bacteria</taxon>
        <taxon>Candidatus Curtissiibacteriota</taxon>
    </lineage>
</organism>
<feature type="domain" description="Glycosyltransferase 2-like" evidence="5">
    <location>
        <begin position="4"/>
        <end position="166"/>
    </location>
</feature>
<comment type="similarity">
    <text evidence="1">Belongs to the glycosyltransferase 2 family.</text>
</comment>
<proteinExistence type="inferred from homology"/>
<dbReference type="InterPro" id="IPR029044">
    <property type="entry name" value="Nucleotide-diphossugar_trans"/>
</dbReference>
<comment type="caution">
    <text evidence="6">The sequence shown here is derived from an EMBL/GenBank/DDBJ whole genome shotgun (WGS) entry which is preliminary data.</text>
</comment>
<sequence length="287" mass="32284">MTISIIIPNWNGSTLLDKHLPAVLAAAGKSGVIVVDDASTDDSIDLLHKKFPDVNIIKKQRHEGFASTVNAGVASATGEIVVLLNTDVEPEKDFLRALIAHFDDPLVFAVGSMDKSKEGDHTVLRGRGVARWRRGFYVHERGNVDSSSTAWVSGGSGAFRKSVWDKLGGMDPLFNPFYWEDIDLSYRGVKAGYRLVFEKRSVVRHYHQEGKIMRKYSTWYIRAVASRNQFQFIWKNIDDPGIMISHMVWTPIVVLRAMLTLDSAFICGYFIAVFRLPHIIGYRLSSH</sequence>
<dbReference type="Gene3D" id="3.90.550.10">
    <property type="entry name" value="Spore Coat Polysaccharide Biosynthesis Protein SpsA, Chain A"/>
    <property type="match status" value="1"/>
</dbReference>
<keyword evidence="2" id="KW-0328">Glycosyltransferase</keyword>
<dbReference type="SUPFAM" id="SSF53448">
    <property type="entry name" value="Nucleotide-diphospho-sugar transferases"/>
    <property type="match status" value="1"/>
</dbReference>
<dbReference type="Pfam" id="PF00535">
    <property type="entry name" value="Glycos_transf_2"/>
    <property type="match status" value="1"/>
</dbReference>